<protein>
    <submittedName>
        <fullName evidence="2">Uncharacterized protein</fullName>
    </submittedName>
</protein>
<sequence length="181" mass="19931">MSSYRNITAASSSTAAANISSSDRAPDVISNLNASWASDFLLAASAFNPPSLGEPTYSPAWSSLSERTPEKLAHARLIDGDYGVDLEEPCETCQRSTQLVELARPGHQRQCRVYIRSLRVRPRPLGVQCSACRASGTICSLVAKEPKPKKRNKGGKRGRKKLLHTDTERRAHKNELRNSLR</sequence>
<dbReference type="InParanoid" id="A0A1Y2LKV0"/>
<dbReference type="Proteomes" id="UP000193240">
    <property type="component" value="Unassembled WGS sequence"/>
</dbReference>
<dbReference type="AlphaFoldDB" id="A0A1Y2LKV0"/>
<evidence type="ECO:0000256" key="1">
    <source>
        <dbReference type="SAM" id="MobiDB-lite"/>
    </source>
</evidence>
<feature type="compositionally biased region" description="Basic residues" evidence="1">
    <location>
        <begin position="147"/>
        <end position="162"/>
    </location>
</feature>
<feature type="region of interest" description="Disordered" evidence="1">
    <location>
        <begin position="145"/>
        <end position="181"/>
    </location>
</feature>
<evidence type="ECO:0000313" key="2">
    <source>
        <dbReference type="EMBL" id="OSS44546.1"/>
    </source>
</evidence>
<keyword evidence="3" id="KW-1185">Reference proteome</keyword>
<dbReference type="EMBL" id="KZ107857">
    <property type="protein sequence ID" value="OSS44546.1"/>
    <property type="molecule type" value="Genomic_DNA"/>
</dbReference>
<accession>A0A1Y2LKV0</accession>
<evidence type="ECO:0000313" key="3">
    <source>
        <dbReference type="Proteomes" id="UP000193240"/>
    </source>
</evidence>
<reference evidence="2 3" key="1">
    <citation type="journal article" date="2017" name="Genome Announc.">
        <title>Genome sequence of the saprophytic ascomycete Epicoccum nigrum ICMP 19927 strain isolated from New Zealand.</title>
        <authorList>
            <person name="Fokin M."/>
            <person name="Fleetwood D."/>
            <person name="Weir B.S."/>
            <person name="Villas-Boas S.G."/>
        </authorList>
    </citation>
    <scope>NUCLEOTIDE SEQUENCE [LARGE SCALE GENOMIC DNA]</scope>
    <source>
        <strain evidence="2 3">ICMP 19927</strain>
    </source>
</reference>
<proteinExistence type="predicted"/>
<name>A0A1Y2LKV0_EPING</name>
<feature type="compositionally biased region" description="Basic and acidic residues" evidence="1">
    <location>
        <begin position="163"/>
        <end position="181"/>
    </location>
</feature>
<gene>
    <name evidence="2" type="ORF">B5807_10889</name>
</gene>
<organism evidence="2 3">
    <name type="scientific">Epicoccum nigrum</name>
    <name type="common">Soil fungus</name>
    <name type="synonym">Epicoccum purpurascens</name>
    <dbReference type="NCBI Taxonomy" id="105696"/>
    <lineage>
        <taxon>Eukaryota</taxon>
        <taxon>Fungi</taxon>
        <taxon>Dikarya</taxon>
        <taxon>Ascomycota</taxon>
        <taxon>Pezizomycotina</taxon>
        <taxon>Dothideomycetes</taxon>
        <taxon>Pleosporomycetidae</taxon>
        <taxon>Pleosporales</taxon>
        <taxon>Pleosporineae</taxon>
        <taxon>Didymellaceae</taxon>
        <taxon>Epicoccum</taxon>
    </lineage>
</organism>